<evidence type="ECO:0000256" key="8">
    <source>
        <dbReference type="ARBA" id="ARBA00023239"/>
    </source>
</evidence>
<accession>A0A8T1VHP5</accession>
<dbReference type="GO" id="GO:0016020">
    <property type="term" value="C:membrane"/>
    <property type="evidence" value="ECO:0007669"/>
    <property type="project" value="InterPro"/>
</dbReference>
<comment type="catalytic activity">
    <reaction evidence="1">
        <text>Eliminative cleavage of (1-&gt;4)-alpha-D-galacturonan to give oligosaccharides with 4-deoxy-alpha-D-galact-4-enuronosyl groups at their non-reducing ends.</text>
        <dbReference type="EC" id="4.2.2.2"/>
    </reaction>
</comment>
<keyword evidence="8" id="KW-0456">Lyase</keyword>
<dbReference type="PANTHER" id="PTHR33407:SF9">
    <property type="entry name" value="PECTATE LYASE F-RELATED"/>
    <property type="match status" value="1"/>
</dbReference>
<organism evidence="11 12">
    <name type="scientific">Phytophthora pseudosyringae</name>
    <dbReference type="NCBI Taxonomy" id="221518"/>
    <lineage>
        <taxon>Eukaryota</taxon>
        <taxon>Sar</taxon>
        <taxon>Stramenopiles</taxon>
        <taxon>Oomycota</taxon>
        <taxon>Peronosporomycetes</taxon>
        <taxon>Peronosporales</taxon>
        <taxon>Peronosporaceae</taxon>
        <taxon>Phytophthora</taxon>
    </lineage>
</organism>
<comment type="subcellular location">
    <subcellularLocation>
        <location evidence="3">Secreted</location>
    </subcellularLocation>
</comment>
<dbReference type="PANTHER" id="PTHR33407">
    <property type="entry name" value="PECTATE LYASE F-RELATED"/>
    <property type="match status" value="1"/>
</dbReference>
<comment type="caution">
    <text evidence="11">The sequence shown here is derived from an EMBL/GenBank/DDBJ whole genome shotgun (WGS) entry which is preliminary data.</text>
</comment>
<comment type="cofactor">
    <cofactor evidence="2">
        <name>Ca(2+)</name>
        <dbReference type="ChEBI" id="CHEBI:29108"/>
    </cofactor>
</comment>
<dbReference type="Pfam" id="PF03211">
    <property type="entry name" value="Pectate_lyase"/>
    <property type="match status" value="1"/>
</dbReference>
<sequence>MRSEAAPMPTGAWPTSQGDEFFDEPRVVKSGEVFDGKMKTFQRSNIKCAGQSESGWQTAVFRVEPGGTLKNVIIGQDQMEGVHCEQSGCTIQNVWWDDVCEDALSIKGGSPSSVTKVIGGGARSAQDKVVQHNGQGTVSIEGFYVEDFGKLYRSCGTCGIKGLKVNVKNVYAVDGRVSLVTVNENWGDQATLENIKIKGKKINVCSWSDGTTSGGEPDEAGAGPSGNLCKYSPSTVTYVVFRWKSQLETTKRSPPKAANCFNLAANRVPSTCSAQAYELPHNSSSPRTHQASHKFRVTKNVSMVNGGVKVYVACSSVLYLKFLAATLIHGGTKFATGGRPPEDTKLPSANKQTFGLDKVNDPKTLEAAQRWGSIVMHDLESIPLGLIIFGAGIMAGADANVHYRAMIVFTAAHCLHTYAYANAVQPMRSLCHGVSVVATLVGVGNSVSAIL</sequence>
<keyword evidence="5" id="KW-0964">Secreted</keyword>
<evidence type="ECO:0000256" key="10">
    <source>
        <dbReference type="SAM" id="MobiDB-lite"/>
    </source>
</evidence>
<name>A0A8T1VHP5_9STRA</name>
<dbReference type="Proteomes" id="UP000694044">
    <property type="component" value="Unassembled WGS sequence"/>
</dbReference>
<dbReference type="EC" id="4.2.2.2" evidence="4"/>
<dbReference type="InterPro" id="IPR004898">
    <property type="entry name" value="Pectate_lyase_PlyH/PlyE-like"/>
</dbReference>
<dbReference type="InterPro" id="IPR001129">
    <property type="entry name" value="Membr-assoc_MAPEG"/>
</dbReference>
<evidence type="ECO:0000313" key="11">
    <source>
        <dbReference type="EMBL" id="KAG7380745.1"/>
    </source>
</evidence>
<evidence type="ECO:0000256" key="3">
    <source>
        <dbReference type="ARBA" id="ARBA00004613"/>
    </source>
</evidence>
<keyword evidence="12" id="KW-1185">Reference proteome</keyword>
<feature type="region of interest" description="Disordered" evidence="10">
    <location>
        <begin position="1"/>
        <end position="20"/>
    </location>
</feature>
<reference evidence="11" key="1">
    <citation type="submission" date="2021-02" db="EMBL/GenBank/DDBJ databases">
        <authorList>
            <person name="Palmer J.M."/>
        </authorList>
    </citation>
    <scope>NUCLEOTIDE SEQUENCE</scope>
    <source>
        <strain evidence="11">SCRP734</strain>
    </source>
</reference>
<dbReference type="FunFam" id="1.20.120.550:FF:000005">
    <property type="entry name" value="Inorganic phosphate transporter 1-6"/>
    <property type="match status" value="1"/>
</dbReference>
<keyword evidence="6" id="KW-0732">Signal</keyword>
<gene>
    <name evidence="11" type="ORF">PHYPSEUDO_006799</name>
</gene>
<keyword evidence="7" id="KW-0106">Calcium</keyword>
<evidence type="ECO:0000256" key="2">
    <source>
        <dbReference type="ARBA" id="ARBA00001913"/>
    </source>
</evidence>
<dbReference type="EMBL" id="JAGDFM010000278">
    <property type="protein sequence ID" value="KAG7380745.1"/>
    <property type="molecule type" value="Genomic_DNA"/>
</dbReference>
<dbReference type="Pfam" id="PF01124">
    <property type="entry name" value="MAPEG"/>
    <property type="match status" value="1"/>
</dbReference>
<protein>
    <recommendedName>
        <fullName evidence="9">Probable pectate lyase F</fullName>
        <ecNumber evidence="4">4.2.2.2</ecNumber>
    </recommendedName>
</protein>
<dbReference type="GO" id="GO:0030570">
    <property type="term" value="F:pectate lyase activity"/>
    <property type="evidence" value="ECO:0007669"/>
    <property type="project" value="UniProtKB-EC"/>
</dbReference>
<dbReference type="OrthoDB" id="94626at2759"/>
<proteinExistence type="predicted"/>
<evidence type="ECO:0000256" key="9">
    <source>
        <dbReference type="ARBA" id="ARBA00039895"/>
    </source>
</evidence>
<dbReference type="GO" id="GO:0005576">
    <property type="term" value="C:extracellular region"/>
    <property type="evidence" value="ECO:0007669"/>
    <property type="project" value="UniProtKB-SubCell"/>
</dbReference>
<evidence type="ECO:0000256" key="7">
    <source>
        <dbReference type="ARBA" id="ARBA00022837"/>
    </source>
</evidence>
<evidence type="ECO:0000313" key="12">
    <source>
        <dbReference type="Proteomes" id="UP000694044"/>
    </source>
</evidence>
<evidence type="ECO:0000256" key="5">
    <source>
        <dbReference type="ARBA" id="ARBA00022525"/>
    </source>
</evidence>
<dbReference type="AlphaFoldDB" id="A0A8T1VHP5"/>
<evidence type="ECO:0000256" key="6">
    <source>
        <dbReference type="ARBA" id="ARBA00022729"/>
    </source>
</evidence>
<evidence type="ECO:0000256" key="4">
    <source>
        <dbReference type="ARBA" id="ARBA00012272"/>
    </source>
</evidence>
<evidence type="ECO:0000256" key="1">
    <source>
        <dbReference type="ARBA" id="ARBA00000695"/>
    </source>
</evidence>
<dbReference type="GO" id="GO:0045490">
    <property type="term" value="P:pectin catabolic process"/>
    <property type="evidence" value="ECO:0007669"/>
    <property type="project" value="TreeGrafter"/>
</dbReference>